<protein>
    <submittedName>
        <fullName evidence="1">Uncharacterized protein</fullName>
    </submittedName>
</protein>
<organism evidence="1">
    <name type="scientific">Musa balbisiana</name>
    <name type="common">Banana</name>
    <dbReference type="NCBI Taxonomy" id="52838"/>
    <lineage>
        <taxon>Eukaryota</taxon>
        <taxon>Viridiplantae</taxon>
        <taxon>Streptophyta</taxon>
        <taxon>Embryophyta</taxon>
        <taxon>Tracheophyta</taxon>
        <taxon>Spermatophyta</taxon>
        <taxon>Magnoliopsida</taxon>
        <taxon>Liliopsida</taxon>
        <taxon>Zingiberales</taxon>
        <taxon>Musaceae</taxon>
        <taxon>Musa</taxon>
    </lineage>
</organism>
<evidence type="ECO:0000313" key="1">
    <source>
        <dbReference type="EMBL" id="CCM07280.1"/>
    </source>
</evidence>
<reference evidence="1" key="2">
    <citation type="submission" date="2013-01" db="EMBL/GenBank/DDBJ databases">
        <title>Three infectious Banana streak virus species laying in wait in the banana genome of a wild diploid Musa balbisiana.</title>
        <authorList>
            <person name="Iskra-Caruana M.L."/>
            <person name="Bocs S."/>
            <person name="Droc G."/>
            <person name="Baurens F.C."/>
            <person name="Chabannes M."/>
        </authorList>
    </citation>
    <scope>NUCLEOTIDE SEQUENCE</scope>
</reference>
<sequence length="34" mass="4143">MAGLRERRFVEQVVSMYVRITKEPDFRRSWQVTA</sequence>
<name>L8BSP5_MUSBA</name>
<proteinExistence type="predicted"/>
<reference evidence="1" key="1">
    <citation type="submission" date="2012-08" db="EMBL/GenBank/DDBJ databases">
        <authorList>
            <person name="BAURENS F."/>
        </authorList>
    </citation>
    <scope>NUCLEOTIDE SEQUENCE</scope>
</reference>
<dbReference type="AlphaFoldDB" id="L8BSP5"/>
<accession>L8BSP5</accession>
<dbReference type="EMBL" id="HE983625">
    <property type="protein sequence ID" value="CCM07280.1"/>
    <property type="molecule type" value="Genomic_DNA"/>
</dbReference>
<gene>
    <name evidence="1" type="ORF">BN340_96</name>
</gene>